<dbReference type="EMBL" id="CAJFDI010000005">
    <property type="protein sequence ID" value="CAD5230354.1"/>
    <property type="molecule type" value="Genomic_DNA"/>
</dbReference>
<dbReference type="Proteomes" id="UP000095284">
    <property type="component" value="Unplaced"/>
</dbReference>
<accession>A0A1I7RX20</accession>
<proteinExistence type="predicted"/>
<feature type="compositionally biased region" description="Basic and acidic residues" evidence="1">
    <location>
        <begin position="89"/>
        <end position="117"/>
    </location>
</feature>
<reference evidence="6" key="1">
    <citation type="submission" date="2016-11" db="UniProtKB">
        <authorList>
            <consortium name="WormBaseParasite"/>
        </authorList>
    </citation>
    <scope>IDENTIFICATION</scope>
</reference>
<feature type="compositionally biased region" description="Polar residues" evidence="1">
    <location>
        <begin position="1"/>
        <end position="12"/>
    </location>
</feature>
<feature type="region of interest" description="Disordered" evidence="1">
    <location>
        <begin position="77"/>
        <end position="180"/>
    </location>
</feature>
<evidence type="ECO:0000313" key="2">
    <source>
        <dbReference type="EMBL" id="CAD5230354.1"/>
    </source>
</evidence>
<evidence type="ECO:0000313" key="4">
    <source>
        <dbReference type="Proteomes" id="UP000095284"/>
    </source>
</evidence>
<keyword evidence="5" id="KW-1185">Reference proteome</keyword>
<dbReference type="WBParaSite" id="BXY_0528300.1">
    <property type="protein sequence ID" value="BXY_0528300.1"/>
    <property type="gene ID" value="BXY_0528300"/>
</dbReference>
<evidence type="ECO:0000313" key="3">
    <source>
        <dbReference type="EMBL" id="CAG9121272.1"/>
    </source>
</evidence>
<gene>
    <name evidence="2" type="ORF">BXYJ_LOCUS10945</name>
</gene>
<reference evidence="3" key="2">
    <citation type="submission" date="2020-08" db="EMBL/GenBank/DDBJ databases">
        <authorList>
            <person name="Kikuchi T."/>
        </authorList>
    </citation>
    <scope>NUCLEOTIDE SEQUENCE</scope>
    <source>
        <strain evidence="2">Ka4C1</strain>
    </source>
</reference>
<name>A0A1I7RX20_BURXY</name>
<protein>
    <submittedName>
        <fullName evidence="2">(pine wood nematode) hypothetical protein</fullName>
    </submittedName>
</protein>
<evidence type="ECO:0000313" key="5">
    <source>
        <dbReference type="Proteomes" id="UP000659654"/>
    </source>
</evidence>
<dbReference type="Proteomes" id="UP000582659">
    <property type="component" value="Unassembled WGS sequence"/>
</dbReference>
<dbReference type="EMBL" id="CAJFCV020000005">
    <property type="protein sequence ID" value="CAG9121272.1"/>
    <property type="molecule type" value="Genomic_DNA"/>
</dbReference>
<organism evidence="4 6">
    <name type="scientific">Bursaphelenchus xylophilus</name>
    <name type="common">Pinewood nematode worm</name>
    <name type="synonym">Aphelenchoides xylophilus</name>
    <dbReference type="NCBI Taxonomy" id="6326"/>
    <lineage>
        <taxon>Eukaryota</taxon>
        <taxon>Metazoa</taxon>
        <taxon>Ecdysozoa</taxon>
        <taxon>Nematoda</taxon>
        <taxon>Chromadorea</taxon>
        <taxon>Rhabditida</taxon>
        <taxon>Tylenchina</taxon>
        <taxon>Tylenchomorpha</taxon>
        <taxon>Aphelenchoidea</taxon>
        <taxon>Aphelenchoididae</taxon>
        <taxon>Bursaphelenchus</taxon>
    </lineage>
</organism>
<feature type="region of interest" description="Disordered" evidence="1">
    <location>
        <begin position="1"/>
        <end position="55"/>
    </location>
</feature>
<feature type="compositionally biased region" description="Low complexity" evidence="1">
    <location>
        <begin position="158"/>
        <end position="174"/>
    </location>
</feature>
<evidence type="ECO:0000313" key="6">
    <source>
        <dbReference type="WBParaSite" id="BXY_0528300.1"/>
    </source>
</evidence>
<sequence length="180" mass="20073">MSEFQNRPSVLSNAVAEKEVSKQNKILSKSPDLPISHNEKPKTSSGRSNKIDVERIELDRQQEEIIKKVAAFKPLINSASANVDLANDGSRKNEKSERKNGSTKMETKEKPREEKGDKKRVKSSMVDLNDTEVSPTDKVLANRSNAPSKNALNFNVLQQQQQQQSSSKNSSSKSPTRKIP</sequence>
<dbReference type="Proteomes" id="UP000659654">
    <property type="component" value="Unassembled WGS sequence"/>
</dbReference>
<feature type="compositionally biased region" description="Polar residues" evidence="1">
    <location>
        <begin position="142"/>
        <end position="157"/>
    </location>
</feature>
<dbReference type="AlphaFoldDB" id="A0A1I7RX20"/>
<evidence type="ECO:0000256" key="1">
    <source>
        <dbReference type="SAM" id="MobiDB-lite"/>
    </source>
</evidence>